<feature type="transmembrane region" description="Helical" evidence="6">
    <location>
        <begin position="84"/>
        <end position="106"/>
    </location>
</feature>
<dbReference type="Pfam" id="PF01758">
    <property type="entry name" value="SBF"/>
    <property type="match status" value="1"/>
</dbReference>
<gene>
    <name evidence="7" type="ORF">FEF26_11805</name>
</gene>
<comment type="caution">
    <text evidence="7">The sequence shown here is derived from an EMBL/GenBank/DDBJ whole genome shotgun (WGS) entry which is preliminary data.</text>
</comment>
<dbReference type="GO" id="GO:0016020">
    <property type="term" value="C:membrane"/>
    <property type="evidence" value="ECO:0007669"/>
    <property type="project" value="UniProtKB-SubCell"/>
</dbReference>
<evidence type="ECO:0000313" key="8">
    <source>
        <dbReference type="Proteomes" id="UP000310458"/>
    </source>
</evidence>
<accession>A0A5R9B8N2</accession>
<dbReference type="Gene3D" id="1.20.1530.20">
    <property type="match status" value="1"/>
</dbReference>
<evidence type="ECO:0000256" key="5">
    <source>
        <dbReference type="SAM" id="MobiDB-lite"/>
    </source>
</evidence>
<feature type="transmembrane region" description="Helical" evidence="6">
    <location>
        <begin position="147"/>
        <end position="169"/>
    </location>
</feature>
<dbReference type="EMBL" id="VAVZ01000034">
    <property type="protein sequence ID" value="TLP94500.1"/>
    <property type="molecule type" value="Genomic_DNA"/>
</dbReference>
<proteinExistence type="predicted"/>
<dbReference type="PANTHER" id="PTHR10361:SF28">
    <property type="entry name" value="P3 PROTEIN-RELATED"/>
    <property type="match status" value="1"/>
</dbReference>
<dbReference type="OrthoDB" id="9806785at2"/>
<protein>
    <submittedName>
        <fullName evidence="7">Bile acid:sodium symporter family protein</fullName>
    </submittedName>
</protein>
<dbReference type="InterPro" id="IPR002657">
    <property type="entry name" value="BilAc:Na_symport/Acr3"/>
</dbReference>
<keyword evidence="3 6" id="KW-1133">Transmembrane helix</keyword>
<keyword evidence="2 6" id="KW-0812">Transmembrane</keyword>
<evidence type="ECO:0000313" key="7">
    <source>
        <dbReference type="EMBL" id="TLP94500.1"/>
    </source>
</evidence>
<evidence type="ECO:0000256" key="2">
    <source>
        <dbReference type="ARBA" id="ARBA00022692"/>
    </source>
</evidence>
<feature type="transmembrane region" description="Helical" evidence="6">
    <location>
        <begin position="21"/>
        <end position="42"/>
    </location>
</feature>
<feature type="transmembrane region" description="Helical" evidence="6">
    <location>
        <begin position="54"/>
        <end position="77"/>
    </location>
</feature>
<feature type="region of interest" description="Disordered" evidence="5">
    <location>
        <begin position="320"/>
        <end position="339"/>
    </location>
</feature>
<name>A0A5R9B8N2_9MICC</name>
<sequence>MAHRPASQTQPSTPADQSPRSAKLAVTVFPLLIIAGAGLALLAPGTFAPLGAGITYALMIIMFGMGLTLTIPDFLLVIKRPLPVLAGVAFQFGFMPLLAFGIAWALQLPPALAAGLILVGSVPGGTSSNVVTYLARGDVALSVTMTSISTLLSPLLTPLLALWLAGQYLPVPAGAMAWDIVQIVLIPVIGGLVLRLLLPRIVQGIQPALPWISVLGITYVVLAVVAGSQDVLASAGALLLFGVILHNLLGYAIGYSAAMLTKAPVPTRRAVSVEVGMQNSGLAAGLAGTHFSAEAALPGAIFSVWHNISGGLLASFWGSRRPTTPQTDDDDASTTPVAT</sequence>
<feature type="transmembrane region" description="Helical" evidence="6">
    <location>
        <begin position="175"/>
        <end position="197"/>
    </location>
</feature>
<dbReference type="RefSeq" id="WP_138253765.1">
    <property type="nucleotide sequence ID" value="NZ_VAVZ01000034.1"/>
</dbReference>
<dbReference type="PANTHER" id="PTHR10361">
    <property type="entry name" value="SODIUM-BILE ACID COTRANSPORTER"/>
    <property type="match status" value="1"/>
</dbReference>
<feature type="transmembrane region" description="Helical" evidence="6">
    <location>
        <begin position="232"/>
        <end position="253"/>
    </location>
</feature>
<evidence type="ECO:0000256" key="3">
    <source>
        <dbReference type="ARBA" id="ARBA00022989"/>
    </source>
</evidence>
<dbReference type="Proteomes" id="UP000310458">
    <property type="component" value="Unassembled WGS sequence"/>
</dbReference>
<organism evidence="7 8">
    <name type="scientific">Nesterenkonia salmonea</name>
    <dbReference type="NCBI Taxonomy" id="1804987"/>
    <lineage>
        <taxon>Bacteria</taxon>
        <taxon>Bacillati</taxon>
        <taxon>Actinomycetota</taxon>
        <taxon>Actinomycetes</taxon>
        <taxon>Micrococcales</taxon>
        <taxon>Micrococcaceae</taxon>
        <taxon>Nesterenkonia</taxon>
    </lineage>
</organism>
<reference evidence="7 8" key="1">
    <citation type="submission" date="2019-05" db="EMBL/GenBank/DDBJ databases">
        <title>Nesterenkonia sp. GY074 isolated from the Southern Atlantic Ocean.</title>
        <authorList>
            <person name="Zhang G."/>
        </authorList>
    </citation>
    <scope>NUCLEOTIDE SEQUENCE [LARGE SCALE GENOMIC DNA]</scope>
    <source>
        <strain evidence="7 8">GY074</strain>
    </source>
</reference>
<dbReference type="InterPro" id="IPR004710">
    <property type="entry name" value="Bilac:Na_transpt"/>
</dbReference>
<evidence type="ECO:0000256" key="4">
    <source>
        <dbReference type="ARBA" id="ARBA00023136"/>
    </source>
</evidence>
<evidence type="ECO:0000256" key="6">
    <source>
        <dbReference type="SAM" id="Phobius"/>
    </source>
</evidence>
<feature type="transmembrane region" description="Helical" evidence="6">
    <location>
        <begin position="112"/>
        <end position="135"/>
    </location>
</feature>
<dbReference type="AlphaFoldDB" id="A0A5R9B8N2"/>
<dbReference type="InterPro" id="IPR038770">
    <property type="entry name" value="Na+/solute_symporter_sf"/>
</dbReference>
<evidence type="ECO:0000256" key="1">
    <source>
        <dbReference type="ARBA" id="ARBA00004141"/>
    </source>
</evidence>
<comment type="subcellular location">
    <subcellularLocation>
        <location evidence="1">Membrane</location>
        <topology evidence="1">Multi-pass membrane protein</topology>
    </subcellularLocation>
</comment>
<feature type="transmembrane region" description="Helical" evidence="6">
    <location>
        <begin position="209"/>
        <end position="226"/>
    </location>
</feature>
<keyword evidence="8" id="KW-1185">Reference proteome</keyword>
<keyword evidence="4 6" id="KW-0472">Membrane</keyword>